<dbReference type="AlphaFoldDB" id="A0A4U1IVE1"/>
<dbReference type="Proteomes" id="UP000309215">
    <property type="component" value="Unassembled WGS sequence"/>
</dbReference>
<dbReference type="SUPFAM" id="SSF46689">
    <property type="entry name" value="Homeodomain-like"/>
    <property type="match status" value="1"/>
</dbReference>
<name>A0A4U1IVE1_9BACT</name>
<protein>
    <submittedName>
        <fullName evidence="2">Helix-turn-helix domain-containing protein</fullName>
    </submittedName>
</protein>
<feature type="compositionally biased region" description="Low complexity" evidence="1">
    <location>
        <begin position="169"/>
        <end position="178"/>
    </location>
</feature>
<comment type="caution">
    <text evidence="2">The sequence shown here is derived from an EMBL/GenBank/DDBJ whole genome shotgun (WGS) entry which is preliminary data.</text>
</comment>
<sequence>MGRANPPMGLTPDERLVLETRARAPTEKDTHEHTQAVRAKIVLACAAGHDVAYVATHVGVGRRVVTRWRDRFVRDRLPGLEDRPRRGAPRRISDARVDELLRRALEPTPEGARGWSRRTLARATGLSRSTVDRVLRRFCVAVGPQGPRRPPARTGYPRSAGGPAPPPGTDIGAPGSTSSRRRRSDSSREGQSSTADGAPRTSTPSLWPTKLRLRPLV</sequence>
<dbReference type="CDD" id="cd00093">
    <property type="entry name" value="HTH_XRE"/>
    <property type="match status" value="1"/>
</dbReference>
<reference evidence="2 3" key="1">
    <citation type="submission" date="2019-04" db="EMBL/GenBank/DDBJ databases">
        <authorList>
            <person name="Li Y."/>
            <person name="Wang J."/>
        </authorList>
    </citation>
    <scope>NUCLEOTIDE SEQUENCE [LARGE SCALE GENOMIC DNA]</scope>
    <source>
        <strain evidence="2 3">DSM 14668</strain>
    </source>
</reference>
<proteinExistence type="predicted"/>
<dbReference type="EMBL" id="SSMQ01000068">
    <property type="protein sequence ID" value="TKC98421.1"/>
    <property type="molecule type" value="Genomic_DNA"/>
</dbReference>
<dbReference type="RefSeq" id="WP_136934597.1">
    <property type="nucleotide sequence ID" value="NZ_SSMQ01000068.1"/>
</dbReference>
<organism evidence="2 3">
    <name type="scientific">Polyangium fumosum</name>
    <dbReference type="NCBI Taxonomy" id="889272"/>
    <lineage>
        <taxon>Bacteria</taxon>
        <taxon>Pseudomonadati</taxon>
        <taxon>Myxococcota</taxon>
        <taxon>Polyangia</taxon>
        <taxon>Polyangiales</taxon>
        <taxon>Polyangiaceae</taxon>
        <taxon>Polyangium</taxon>
    </lineage>
</organism>
<feature type="region of interest" description="Disordered" evidence="1">
    <location>
        <begin position="142"/>
        <end position="217"/>
    </location>
</feature>
<evidence type="ECO:0000256" key="1">
    <source>
        <dbReference type="SAM" id="MobiDB-lite"/>
    </source>
</evidence>
<dbReference type="InterPro" id="IPR009057">
    <property type="entry name" value="Homeodomain-like_sf"/>
</dbReference>
<evidence type="ECO:0000313" key="3">
    <source>
        <dbReference type="Proteomes" id="UP000309215"/>
    </source>
</evidence>
<accession>A0A4U1IVE1</accession>
<gene>
    <name evidence="2" type="ORF">E8A74_41110</name>
</gene>
<dbReference type="InterPro" id="IPR001387">
    <property type="entry name" value="Cro/C1-type_HTH"/>
</dbReference>
<dbReference type="Pfam" id="PF13565">
    <property type="entry name" value="HTH_32"/>
    <property type="match status" value="1"/>
</dbReference>
<keyword evidence="3" id="KW-1185">Reference proteome</keyword>
<dbReference type="OrthoDB" id="5517554at2"/>
<evidence type="ECO:0000313" key="2">
    <source>
        <dbReference type="EMBL" id="TKC98421.1"/>
    </source>
</evidence>